<feature type="compositionally biased region" description="Basic and acidic residues" evidence="1">
    <location>
        <begin position="57"/>
        <end position="70"/>
    </location>
</feature>
<evidence type="ECO:0000313" key="3">
    <source>
        <dbReference type="EMBL" id="OSM02560.1"/>
    </source>
</evidence>
<evidence type="ECO:0000313" key="4">
    <source>
        <dbReference type="Proteomes" id="UP000194003"/>
    </source>
</evidence>
<dbReference type="STRING" id="1434232.MAIT1_02728"/>
<dbReference type="AlphaFoldDB" id="A0A1Y2K3D2"/>
<keyword evidence="2" id="KW-0812">Transmembrane</keyword>
<proteinExistence type="predicted"/>
<keyword evidence="4" id="KW-1185">Reference proteome</keyword>
<comment type="caution">
    <text evidence="3">The sequence shown here is derived from an EMBL/GenBank/DDBJ whole genome shotgun (WGS) entry which is preliminary data.</text>
</comment>
<feature type="transmembrane region" description="Helical" evidence="2">
    <location>
        <begin position="12"/>
        <end position="30"/>
    </location>
</feature>
<dbReference type="Pfam" id="PF05545">
    <property type="entry name" value="FixQ"/>
    <property type="match status" value="1"/>
</dbReference>
<sequence length="70" mass="7868">MGMETVSILKQFGLVWFFVIFLIIIGWAYWPSHKKDYDKAGRLALDDDKDEVNSAAQEKDGASGDKESNA</sequence>
<dbReference type="CDD" id="cd01324">
    <property type="entry name" value="cbb3_Oxidase_CcoQ"/>
    <property type="match status" value="1"/>
</dbReference>
<keyword evidence="2" id="KW-1133">Transmembrane helix</keyword>
<organism evidence="3 4">
    <name type="scientific">Magnetofaba australis IT-1</name>
    <dbReference type="NCBI Taxonomy" id="1434232"/>
    <lineage>
        <taxon>Bacteria</taxon>
        <taxon>Pseudomonadati</taxon>
        <taxon>Pseudomonadota</taxon>
        <taxon>Magnetococcia</taxon>
        <taxon>Magnetococcales</taxon>
        <taxon>Magnetococcaceae</taxon>
        <taxon>Magnetofaba</taxon>
    </lineage>
</organism>
<dbReference type="EMBL" id="LVJN01000020">
    <property type="protein sequence ID" value="OSM02560.1"/>
    <property type="molecule type" value="Genomic_DNA"/>
</dbReference>
<feature type="region of interest" description="Disordered" evidence="1">
    <location>
        <begin position="51"/>
        <end position="70"/>
    </location>
</feature>
<keyword evidence="2" id="KW-0472">Membrane</keyword>
<dbReference type="InterPro" id="IPR008621">
    <property type="entry name" value="Cbb3-typ_cyt_oxidase_comp"/>
</dbReference>
<gene>
    <name evidence="3" type="ORF">MAIT1_02728</name>
</gene>
<protein>
    <submittedName>
        <fullName evidence="3">Putative cytochrome-c oxidase</fullName>
    </submittedName>
</protein>
<evidence type="ECO:0000256" key="2">
    <source>
        <dbReference type="SAM" id="Phobius"/>
    </source>
</evidence>
<evidence type="ECO:0000256" key="1">
    <source>
        <dbReference type="SAM" id="MobiDB-lite"/>
    </source>
</evidence>
<name>A0A1Y2K3D2_9PROT</name>
<reference evidence="3 4" key="1">
    <citation type="journal article" date="2016" name="BMC Genomics">
        <title>Combined genomic and structural analyses of a cultured magnetotactic bacterium reveals its niche adaptation to a dynamic environment.</title>
        <authorList>
            <person name="Araujo A.C."/>
            <person name="Morillo V."/>
            <person name="Cypriano J."/>
            <person name="Teixeira L.C."/>
            <person name="Leao P."/>
            <person name="Lyra S."/>
            <person name="Almeida L.G."/>
            <person name="Bazylinski D.A."/>
            <person name="Vasconcellos A.T."/>
            <person name="Abreu F."/>
            <person name="Lins U."/>
        </authorList>
    </citation>
    <scope>NUCLEOTIDE SEQUENCE [LARGE SCALE GENOMIC DNA]</scope>
    <source>
        <strain evidence="3 4">IT-1</strain>
    </source>
</reference>
<dbReference type="Proteomes" id="UP000194003">
    <property type="component" value="Unassembled WGS sequence"/>
</dbReference>
<accession>A0A1Y2K3D2</accession>